<dbReference type="InterPro" id="IPR023408">
    <property type="entry name" value="MscS_beta-dom_sf"/>
</dbReference>
<feature type="signal peptide" evidence="7">
    <location>
        <begin position="1"/>
        <end position="18"/>
    </location>
</feature>
<dbReference type="InterPro" id="IPR006685">
    <property type="entry name" value="MscS_channel_2nd"/>
</dbReference>
<keyword evidence="2 6" id="KW-0812">Transmembrane</keyword>
<feature type="domain" description="Mechanosensitive ion channel MscS" evidence="8">
    <location>
        <begin position="377"/>
        <end position="443"/>
    </location>
</feature>
<gene>
    <name evidence="9" type="ORF">GTW51_04140</name>
</gene>
<keyword evidence="10" id="KW-1185">Reference proteome</keyword>
<keyword evidence="3 6" id="KW-1133">Transmembrane helix</keyword>
<feature type="transmembrane region" description="Helical" evidence="6">
    <location>
        <begin position="200"/>
        <end position="224"/>
    </location>
</feature>
<protein>
    <submittedName>
        <fullName evidence="9">Mechanosensitive ion channel</fullName>
    </submittedName>
</protein>
<feature type="chain" id="PRO_5026963252" evidence="7">
    <location>
        <begin position="19"/>
        <end position="558"/>
    </location>
</feature>
<proteinExistence type="predicted"/>
<dbReference type="Gene3D" id="1.10.287.1260">
    <property type="match status" value="1"/>
</dbReference>
<evidence type="ECO:0000259" key="8">
    <source>
        <dbReference type="Pfam" id="PF00924"/>
    </source>
</evidence>
<dbReference type="PANTHER" id="PTHR30566">
    <property type="entry name" value="YNAI-RELATED MECHANOSENSITIVE ION CHANNEL"/>
    <property type="match status" value="1"/>
</dbReference>
<evidence type="ECO:0000256" key="3">
    <source>
        <dbReference type="ARBA" id="ARBA00022989"/>
    </source>
</evidence>
<evidence type="ECO:0000313" key="10">
    <source>
        <dbReference type="Proteomes" id="UP000476332"/>
    </source>
</evidence>
<feature type="transmembrane region" description="Helical" evidence="6">
    <location>
        <begin position="245"/>
        <end position="267"/>
    </location>
</feature>
<evidence type="ECO:0000313" key="9">
    <source>
        <dbReference type="EMBL" id="NDV85889.1"/>
    </source>
</evidence>
<keyword evidence="7" id="KW-0732">Signal</keyword>
<dbReference type="Proteomes" id="UP000476332">
    <property type="component" value="Unassembled WGS sequence"/>
</dbReference>
<comment type="caution">
    <text evidence="9">The sequence shown here is derived from an EMBL/GenBank/DDBJ whole genome shotgun (WGS) entry which is preliminary data.</text>
</comment>
<evidence type="ECO:0000256" key="5">
    <source>
        <dbReference type="SAM" id="MobiDB-lite"/>
    </source>
</evidence>
<reference evidence="9 10" key="1">
    <citation type="submission" date="2020-01" db="EMBL/GenBank/DDBJ databases">
        <title>Genomes of bacteria type strains.</title>
        <authorList>
            <person name="Chen J."/>
            <person name="Zhu S."/>
            <person name="Chen J."/>
        </authorList>
    </citation>
    <scope>NUCLEOTIDE SEQUENCE [LARGE SCALE GENOMIC DNA]</scope>
    <source>
        <strain evidence="9 10">KCTC 52919</strain>
    </source>
</reference>
<dbReference type="GO" id="GO:0008381">
    <property type="term" value="F:mechanosensitive monoatomic ion channel activity"/>
    <property type="evidence" value="ECO:0007669"/>
    <property type="project" value="UniProtKB-ARBA"/>
</dbReference>
<dbReference type="InterPro" id="IPR010920">
    <property type="entry name" value="LSM_dom_sf"/>
</dbReference>
<evidence type="ECO:0000256" key="6">
    <source>
        <dbReference type="SAM" id="Phobius"/>
    </source>
</evidence>
<evidence type="ECO:0000256" key="2">
    <source>
        <dbReference type="ARBA" id="ARBA00022692"/>
    </source>
</evidence>
<dbReference type="SUPFAM" id="SSF50182">
    <property type="entry name" value="Sm-like ribonucleoproteins"/>
    <property type="match status" value="1"/>
</dbReference>
<dbReference type="GO" id="GO:0016020">
    <property type="term" value="C:membrane"/>
    <property type="evidence" value="ECO:0007669"/>
    <property type="project" value="UniProtKB-SubCell"/>
</dbReference>
<dbReference type="AlphaFoldDB" id="A0A6L9MDJ0"/>
<comment type="subcellular location">
    <subcellularLocation>
        <location evidence="1">Membrane</location>
    </subcellularLocation>
</comment>
<dbReference type="RefSeq" id="WP_163042577.1">
    <property type="nucleotide sequence ID" value="NZ_JAAAMJ010000001.1"/>
</dbReference>
<organism evidence="9 10">
    <name type="scientific">Aurantimonas aggregata</name>
    <dbReference type="NCBI Taxonomy" id="2047720"/>
    <lineage>
        <taxon>Bacteria</taxon>
        <taxon>Pseudomonadati</taxon>
        <taxon>Pseudomonadota</taxon>
        <taxon>Alphaproteobacteria</taxon>
        <taxon>Hyphomicrobiales</taxon>
        <taxon>Aurantimonadaceae</taxon>
        <taxon>Aurantimonas</taxon>
    </lineage>
</organism>
<feature type="region of interest" description="Disordered" evidence="5">
    <location>
        <begin position="530"/>
        <end position="558"/>
    </location>
</feature>
<name>A0A6L9MDJ0_9HYPH</name>
<dbReference type="Pfam" id="PF00924">
    <property type="entry name" value="MS_channel_2nd"/>
    <property type="match status" value="1"/>
</dbReference>
<dbReference type="PANTHER" id="PTHR30566:SF25">
    <property type="entry name" value="INNER MEMBRANE PROTEIN"/>
    <property type="match status" value="1"/>
</dbReference>
<dbReference type="EMBL" id="JAAAMJ010000001">
    <property type="protein sequence ID" value="NDV85889.1"/>
    <property type="molecule type" value="Genomic_DNA"/>
</dbReference>
<keyword evidence="4 6" id="KW-0472">Membrane</keyword>
<dbReference type="Gene3D" id="2.30.30.60">
    <property type="match status" value="1"/>
</dbReference>
<evidence type="ECO:0000256" key="7">
    <source>
        <dbReference type="SAM" id="SignalP"/>
    </source>
</evidence>
<feature type="transmembrane region" description="Helical" evidence="6">
    <location>
        <begin position="328"/>
        <end position="349"/>
    </location>
</feature>
<accession>A0A6L9MDJ0</accession>
<evidence type="ECO:0000256" key="1">
    <source>
        <dbReference type="ARBA" id="ARBA00004370"/>
    </source>
</evidence>
<evidence type="ECO:0000256" key="4">
    <source>
        <dbReference type="ARBA" id="ARBA00023136"/>
    </source>
</evidence>
<feature type="transmembrane region" description="Helical" evidence="6">
    <location>
        <begin position="279"/>
        <end position="300"/>
    </location>
</feature>
<feature type="transmembrane region" description="Helical" evidence="6">
    <location>
        <begin position="355"/>
        <end position="374"/>
    </location>
</feature>
<sequence length="558" mass="61381">MRWLAAFLILLATQLATSAQESGGSPRFLEIDSLNSGLPPVETYIDRDTPQGTMESFILAAERDDWDTAAHLLDLSGVDPAIQPEMGPALAARLNEVIEGAMWLDWGDLPDRPDALADNVASENPLAGEPRRNIRLAILELPDRPVPVRIARVKPADGDPVWVFSEQTVGNILALHEVFGPTRFERALPQFLQERAFWTLAWWEVIALPIILLLAIGAAALAYAGMNRAKHNQPSQIAENIVDTIQMPVALMVCVGTFSLVKTWLFTFSGAVNIFLTPLQSALFIIALALIAVRIVDAVLDRVVRRNMEELSDSEAADQRNLYTNISAARRVAIVIAFLVGTALVLIQINAFETLGFSILASAGAIGLILAFAARSVLADIMASLQIALAKTARIGDAVLYKGQWCYVEKINFTYVQLKSWDNRRIIVPVSELVSNSFENWTKQDASLIKSVELRLDHRADVDRLREAFQKFIDESDDVIDKDSAKVQVIGQDVNGMLVWFLASAEDPVSGWAMVCRLRETMLKEAARLDAESGNGPSEGTPFLPREREMIVGGRDAA</sequence>